<organism evidence="1 2">
    <name type="scientific">Parelaphostrongylus tenuis</name>
    <name type="common">Meningeal worm</name>
    <dbReference type="NCBI Taxonomy" id="148309"/>
    <lineage>
        <taxon>Eukaryota</taxon>
        <taxon>Metazoa</taxon>
        <taxon>Ecdysozoa</taxon>
        <taxon>Nematoda</taxon>
        <taxon>Chromadorea</taxon>
        <taxon>Rhabditida</taxon>
        <taxon>Rhabditina</taxon>
        <taxon>Rhabditomorpha</taxon>
        <taxon>Strongyloidea</taxon>
        <taxon>Metastrongylidae</taxon>
        <taxon>Parelaphostrongylus</taxon>
    </lineage>
</organism>
<dbReference type="AlphaFoldDB" id="A0AAD5M7T2"/>
<evidence type="ECO:0000313" key="2">
    <source>
        <dbReference type="Proteomes" id="UP001196413"/>
    </source>
</evidence>
<evidence type="ECO:0000313" key="1">
    <source>
        <dbReference type="EMBL" id="KAJ1352730.1"/>
    </source>
</evidence>
<protein>
    <submittedName>
        <fullName evidence="1">Uncharacterized protein</fullName>
    </submittedName>
</protein>
<accession>A0AAD5M7T2</accession>
<comment type="caution">
    <text evidence="1">The sequence shown here is derived from an EMBL/GenBank/DDBJ whole genome shotgun (WGS) entry which is preliminary data.</text>
</comment>
<sequence>MDLTIFFREVEQPSEATSVPTQDIMTAVQPSQKQAAELFKYLGPALFGPTIQTNGEYTAPNEAHSVRKRSWVA</sequence>
<name>A0AAD5M7T2_PARTN</name>
<reference evidence="1" key="1">
    <citation type="submission" date="2021-06" db="EMBL/GenBank/DDBJ databases">
        <title>Parelaphostrongylus tenuis whole genome reference sequence.</title>
        <authorList>
            <person name="Garwood T.J."/>
            <person name="Larsen P.A."/>
            <person name="Fountain-Jones N.M."/>
            <person name="Garbe J.R."/>
            <person name="Macchietto M.G."/>
            <person name="Kania S.A."/>
            <person name="Gerhold R.W."/>
            <person name="Richards J.E."/>
            <person name="Wolf T.M."/>
        </authorList>
    </citation>
    <scope>NUCLEOTIDE SEQUENCE</scope>
    <source>
        <strain evidence="1">MNPRO001-30</strain>
        <tissue evidence="1">Meninges</tissue>
    </source>
</reference>
<gene>
    <name evidence="1" type="ORF">KIN20_009145</name>
</gene>
<proteinExistence type="predicted"/>
<keyword evidence="2" id="KW-1185">Reference proteome</keyword>
<dbReference type="EMBL" id="JAHQIW010001532">
    <property type="protein sequence ID" value="KAJ1352730.1"/>
    <property type="molecule type" value="Genomic_DNA"/>
</dbReference>
<dbReference type="Proteomes" id="UP001196413">
    <property type="component" value="Unassembled WGS sequence"/>
</dbReference>